<dbReference type="PANTHER" id="PTHR24161">
    <property type="entry name" value="ANK_REP_REGION DOMAIN-CONTAINING PROTEIN-RELATED"/>
    <property type="match status" value="1"/>
</dbReference>
<evidence type="ECO:0000313" key="6">
    <source>
        <dbReference type="Proteomes" id="UP001190700"/>
    </source>
</evidence>
<feature type="repeat" description="ANK" evidence="3">
    <location>
        <begin position="151"/>
        <end position="183"/>
    </location>
</feature>
<dbReference type="PRINTS" id="PR01415">
    <property type="entry name" value="ANKYRIN"/>
</dbReference>
<dbReference type="SUPFAM" id="SSF48403">
    <property type="entry name" value="Ankyrin repeat"/>
    <property type="match status" value="1"/>
</dbReference>
<feature type="region of interest" description="Disordered" evidence="4">
    <location>
        <begin position="323"/>
        <end position="391"/>
    </location>
</feature>
<feature type="repeat" description="ANK" evidence="3">
    <location>
        <begin position="217"/>
        <end position="249"/>
    </location>
</feature>
<dbReference type="PROSITE" id="PS50297">
    <property type="entry name" value="ANK_REP_REGION"/>
    <property type="match status" value="4"/>
</dbReference>
<dbReference type="PANTHER" id="PTHR24161:SF85">
    <property type="entry name" value="PALMITOYLTRANSFERASE HIP14"/>
    <property type="match status" value="1"/>
</dbReference>
<protein>
    <submittedName>
        <fullName evidence="5">Uncharacterized protein</fullName>
    </submittedName>
</protein>
<dbReference type="Proteomes" id="UP001190700">
    <property type="component" value="Unassembled WGS sequence"/>
</dbReference>
<evidence type="ECO:0000256" key="4">
    <source>
        <dbReference type="SAM" id="MobiDB-lite"/>
    </source>
</evidence>
<keyword evidence="6" id="KW-1185">Reference proteome</keyword>
<sequence>MGGAPSNLSERPRVAEGKALISATLRADLAAVEALLKKEGCEQQTARDEEGYVAVHWAGRYNLPDILHKLLDADSTLLTFKSIPEEHTVLHLVAYFGSVDAAHVALDFAPDVNVRDKDGRTPLHLAAYNGQPEVLQLLLKAGADVGARTNSGRQALHLAAYFGGTQSISHLLEAGAEIDPQDLEWRVPTHLATARGNLDSFRALLEAGANKDARTTQGHTILHRAVIFQQIEAVRLIMELGFPMDARDVDGVTARGLAEKNGYHEIAKLLPADETLGLIEDVGVDHSVPVVSVESPTSESPSEEDLTASSPALVLTSPMQMPAAGFSDVKGAETQSTHEFERSDADGEGQGGTSQSGASGDCEQDINMEKGGFKQGILHQEPASPATSVDSENLITEIRAEQERLSAEPTDDGLDIW</sequence>
<dbReference type="InterPro" id="IPR002110">
    <property type="entry name" value="Ankyrin_rpt"/>
</dbReference>
<dbReference type="InterPro" id="IPR036770">
    <property type="entry name" value="Ankyrin_rpt-contain_sf"/>
</dbReference>
<keyword evidence="2 3" id="KW-0040">ANK repeat</keyword>
<evidence type="ECO:0000313" key="5">
    <source>
        <dbReference type="EMBL" id="KAK3253757.1"/>
    </source>
</evidence>
<dbReference type="AlphaFoldDB" id="A0AAE0CET4"/>
<proteinExistence type="predicted"/>
<dbReference type="SMART" id="SM00248">
    <property type="entry name" value="ANK"/>
    <property type="match status" value="6"/>
</dbReference>
<dbReference type="Gene3D" id="1.25.40.20">
    <property type="entry name" value="Ankyrin repeat-containing domain"/>
    <property type="match status" value="1"/>
</dbReference>
<dbReference type="PROSITE" id="PS50088">
    <property type="entry name" value="ANK_REPEAT"/>
    <property type="match status" value="5"/>
</dbReference>
<evidence type="ECO:0000256" key="2">
    <source>
        <dbReference type="ARBA" id="ARBA00023043"/>
    </source>
</evidence>
<feature type="repeat" description="ANK" evidence="3">
    <location>
        <begin position="184"/>
        <end position="216"/>
    </location>
</feature>
<gene>
    <name evidence="5" type="ORF">CYMTET_37004</name>
</gene>
<evidence type="ECO:0000256" key="1">
    <source>
        <dbReference type="ARBA" id="ARBA00022737"/>
    </source>
</evidence>
<comment type="caution">
    <text evidence="5">The sequence shown here is derived from an EMBL/GenBank/DDBJ whole genome shotgun (WGS) entry which is preliminary data.</text>
</comment>
<feature type="repeat" description="ANK" evidence="3">
    <location>
        <begin position="85"/>
        <end position="117"/>
    </location>
</feature>
<evidence type="ECO:0000256" key="3">
    <source>
        <dbReference type="PROSITE-ProRule" id="PRU00023"/>
    </source>
</evidence>
<organism evidence="5 6">
    <name type="scientific">Cymbomonas tetramitiformis</name>
    <dbReference type="NCBI Taxonomy" id="36881"/>
    <lineage>
        <taxon>Eukaryota</taxon>
        <taxon>Viridiplantae</taxon>
        <taxon>Chlorophyta</taxon>
        <taxon>Pyramimonadophyceae</taxon>
        <taxon>Pyramimonadales</taxon>
        <taxon>Pyramimonadaceae</taxon>
        <taxon>Cymbomonas</taxon>
    </lineage>
</organism>
<accession>A0AAE0CET4</accession>
<reference evidence="5 6" key="1">
    <citation type="journal article" date="2015" name="Genome Biol. Evol.">
        <title>Comparative Genomics of a Bacterivorous Green Alga Reveals Evolutionary Causalities and Consequences of Phago-Mixotrophic Mode of Nutrition.</title>
        <authorList>
            <person name="Burns J.A."/>
            <person name="Paasch A."/>
            <person name="Narechania A."/>
            <person name="Kim E."/>
        </authorList>
    </citation>
    <scope>NUCLEOTIDE SEQUENCE [LARGE SCALE GENOMIC DNA]</scope>
    <source>
        <strain evidence="5 6">PLY_AMNH</strain>
    </source>
</reference>
<name>A0AAE0CET4_9CHLO</name>
<feature type="compositionally biased region" description="Basic and acidic residues" evidence="4">
    <location>
        <begin position="336"/>
        <end position="345"/>
    </location>
</feature>
<feature type="repeat" description="ANK" evidence="3">
    <location>
        <begin position="118"/>
        <end position="150"/>
    </location>
</feature>
<dbReference type="Pfam" id="PF12796">
    <property type="entry name" value="Ank_2"/>
    <property type="match status" value="2"/>
</dbReference>
<dbReference type="EMBL" id="LGRX02024662">
    <property type="protein sequence ID" value="KAK3253757.1"/>
    <property type="molecule type" value="Genomic_DNA"/>
</dbReference>
<keyword evidence="1" id="KW-0677">Repeat</keyword>